<protein>
    <submittedName>
        <fullName evidence="1">Maintenance of ploidy protein mob1</fullName>
    </submittedName>
</protein>
<comment type="caution">
    <text evidence="1">The sequence shown here is derived from an EMBL/GenBank/DDBJ whole genome shotgun (WGS) entry which is preliminary data.</text>
</comment>
<dbReference type="Gene3D" id="1.20.140.30">
    <property type="entry name" value="MOB kinase activator"/>
    <property type="match status" value="1"/>
</dbReference>
<accession>A0A1R1PF08</accession>
<evidence type="ECO:0000313" key="1">
    <source>
        <dbReference type="EMBL" id="OMH79498.1"/>
    </source>
</evidence>
<name>A0A1R1PF08_ZANCU</name>
<proteinExistence type="predicted"/>
<reference evidence="2" key="1">
    <citation type="submission" date="2017-01" db="EMBL/GenBank/DDBJ databases">
        <authorList>
            <person name="Wang Y."/>
            <person name="White M."/>
            <person name="Kvist S."/>
            <person name="Moncalvo J.-M."/>
        </authorList>
    </citation>
    <scope>NUCLEOTIDE SEQUENCE [LARGE SCALE GENOMIC DNA]</scope>
    <source>
        <strain evidence="2">COL-18-3</strain>
    </source>
</reference>
<dbReference type="AlphaFoldDB" id="A0A1R1PF08"/>
<dbReference type="InterPro" id="IPR036703">
    <property type="entry name" value="MOB_kinase_act_sf"/>
</dbReference>
<dbReference type="EMBL" id="LSSK01001534">
    <property type="protein sequence ID" value="OMH79498.1"/>
    <property type="molecule type" value="Genomic_DNA"/>
</dbReference>
<evidence type="ECO:0000313" key="2">
    <source>
        <dbReference type="Proteomes" id="UP000188320"/>
    </source>
</evidence>
<dbReference type="SUPFAM" id="SSF101152">
    <property type="entry name" value="Mob1/phocein"/>
    <property type="match status" value="1"/>
</dbReference>
<gene>
    <name evidence="1" type="ORF">AX774_g7077</name>
</gene>
<dbReference type="OrthoDB" id="8170117at2759"/>
<keyword evidence="2" id="KW-1185">Reference proteome</keyword>
<organism evidence="1 2">
    <name type="scientific">Zancudomyces culisetae</name>
    <name type="common">Gut fungus</name>
    <name type="synonym">Smittium culisetae</name>
    <dbReference type="NCBI Taxonomy" id="1213189"/>
    <lineage>
        <taxon>Eukaryota</taxon>
        <taxon>Fungi</taxon>
        <taxon>Fungi incertae sedis</taxon>
        <taxon>Zoopagomycota</taxon>
        <taxon>Kickxellomycotina</taxon>
        <taxon>Harpellomycetes</taxon>
        <taxon>Harpellales</taxon>
        <taxon>Legeriomycetaceae</taxon>
        <taxon>Zancudomyces</taxon>
    </lineage>
</organism>
<dbReference type="Proteomes" id="UP000188320">
    <property type="component" value="Unassembled WGS sequence"/>
</dbReference>
<sequence>MDKEGGEQAMLLDNDQWNMFERNHRGYDRGPATGSLKFQLRQFAEDTLGEDSLKLAVNLPEGEDKSEWIACHSNTGFLQPYQHTVLVNLTFMHRYHMPNNVSWSKVGSVLFSRQLKFITNIDGSTSCHYSIL</sequence>